<dbReference type="GO" id="GO:0000049">
    <property type="term" value="F:tRNA binding"/>
    <property type="evidence" value="ECO:0007669"/>
    <property type="project" value="TreeGrafter"/>
</dbReference>
<evidence type="ECO:0000313" key="2">
    <source>
        <dbReference type="Proteomes" id="UP001420932"/>
    </source>
</evidence>
<organism evidence="1 2">
    <name type="scientific">Stephania yunnanensis</name>
    <dbReference type="NCBI Taxonomy" id="152371"/>
    <lineage>
        <taxon>Eukaryota</taxon>
        <taxon>Viridiplantae</taxon>
        <taxon>Streptophyta</taxon>
        <taxon>Embryophyta</taxon>
        <taxon>Tracheophyta</taxon>
        <taxon>Spermatophyta</taxon>
        <taxon>Magnoliopsida</taxon>
        <taxon>Ranunculales</taxon>
        <taxon>Menispermaceae</taxon>
        <taxon>Menispermoideae</taxon>
        <taxon>Cissampelideae</taxon>
        <taxon>Stephania</taxon>
    </lineage>
</organism>
<comment type="caution">
    <text evidence="1">The sequence shown here is derived from an EMBL/GenBank/DDBJ whole genome shotgun (WGS) entry which is preliminary data.</text>
</comment>
<keyword evidence="2" id="KW-1185">Reference proteome</keyword>
<dbReference type="Proteomes" id="UP001420932">
    <property type="component" value="Unassembled WGS sequence"/>
</dbReference>
<dbReference type="GO" id="GO:1990116">
    <property type="term" value="P:ribosome-associated ubiquitin-dependent protein catabolic process"/>
    <property type="evidence" value="ECO:0007669"/>
    <property type="project" value="TreeGrafter"/>
</dbReference>
<dbReference type="GO" id="GO:0072344">
    <property type="term" value="P:rescue of stalled ribosome"/>
    <property type="evidence" value="ECO:0007669"/>
    <property type="project" value="TreeGrafter"/>
</dbReference>
<protein>
    <submittedName>
        <fullName evidence="1">Uncharacterized protein</fullName>
    </submittedName>
</protein>
<dbReference type="GO" id="GO:0043023">
    <property type="term" value="F:ribosomal large subunit binding"/>
    <property type="evidence" value="ECO:0007669"/>
    <property type="project" value="TreeGrafter"/>
</dbReference>
<accession>A0AAP0Q7A4</accession>
<dbReference type="InterPro" id="IPR051608">
    <property type="entry name" value="RQC_Subunit_NEMF"/>
</dbReference>
<evidence type="ECO:0000313" key="1">
    <source>
        <dbReference type="EMBL" id="KAK9168834.1"/>
    </source>
</evidence>
<dbReference type="PANTHER" id="PTHR15239">
    <property type="entry name" value="NUCLEAR EXPORT MEDIATOR FACTOR NEMF"/>
    <property type="match status" value="1"/>
</dbReference>
<gene>
    <name evidence="1" type="ORF">Syun_000974</name>
</gene>
<dbReference type="AlphaFoldDB" id="A0AAP0Q7A4"/>
<sequence length="125" mass="14017">MVKVRMNTADVAAEVKCLRRLIEMRCSNVYDLSPKTYMFKLMNSSGVTDSGESEKVLLLMESGVRLHTTAYARSPIPPTLPLFFISNSPLHVCVSDSPFVVYSEFYAVGVHAEIEEAHTNEMRNV</sequence>
<name>A0AAP0Q7A4_9MAGN</name>
<dbReference type="EMBL" id="JBBNAF010000001">
    <property type="protein sequence ID" value="KAK9168834.1"/>
    <property type="molecule type" value="Genomic_DNA"/>
</dbReference>
<dbReference type="GO" id="GO:1990112">
    <property type="term" value="C:RQC complex"/>
    <property type="evidence" value="ECO:0007669"/>
    <property type="project" value="TreeGrafter"/>
</dbReference>
<proteinExistence type="predicted"/>
<dbReference type="Gene3D" id="2.30.310.10">
    <property type="entry name" value="ibrinogen binding protein from staphylococcus aureus domain"/>
    <property type="match status" value="1"/>
</dbReference>
<dbReference type="PANTHER" id="PTHR15239:SF6">
    <property type="entry name" value="RIBOSOME QUALITY CONTROL COMPLEX SUBUNIT NEMF"/>
    <property type="match status" value="1"/>
</dbReference>
<reference evidence="1 2" key="1">
    <citation type="submission" date="2024-01" db="EMBL/GenBank/DDBJ databases">
        <title>Genome assemblies of Stephania.</title>
        <authorList>
            <person name="Yang L."/>
        </authorList>
    </citation>
    <scope>NUCLEOTIDE SEQUENCE [LARGE SCALE GENOMIC DNA]</scope>
    <source>
        <strain evidence="1">YNDBR</strain>
        <tissue evidence="1">Leaf</tissue>
    </source>
</reference>